<feature type="transmembrane region" description="Helical" evidence="1">
    <location>
        <begin position="394"/>
        <end position="416"/>
    </location>
</feature>
<comment type="caution">
    <text evidence="4">The sequence shown here is derived from an EMBL/GenBank/DDBJ whole genome shotgun (WGS) entry which is preliminary data.</text>
</comment>
<dbReference type="AlphaFoldDB" id="A0A2T1N5F3"/>
<dbReference type="Proteomes" id="UP000238426">
    <property type="component" value="Unassembled WGS sequence"/>
</dbReference>
<evidence type="ECO:0000259" key="3">
    <source>
        <dbReference type="Pfam" id="PF13239"/>
    </source>
</evidence>
<keyword evidence="4" id="KW-0418">Kinase</keyword>
<feature type="transmembrane region" description="Helical" evidence="1">
    <location>
        <begin position="367"/>
        <end position="388"/>
    </location>
</feature>
<dbReference type="InterPro" id="IPR036890">
    <property type="entry name" value="HATPase_C_sf"/>
</dbReference>
<reference evidence="4 5" key="1">
    <citation type="submission" date="2018-03" db="EMBL/GenBank/DDBJ databases">
        <title>Mesoflavibacter sp. HG37 and Mesoflavibacter sp. HG96 sp.nov., two marine bacteria isolated from seawater of Western Pacific Ocean.</title>
        <authorList>
            <person name="Cheng H."/>
            <person name="Wu Y.-H."/>
            <person name="Guo L.-L."/>
            <person name="Xu X.-W."/>
        </authorList>
    </citation>
    <scope>NUCLEOTIDE SEQUENCE [LARGE SCALE GENOMIC DNA]</scope>
    <source>
        <strain evidence="4 5">KCTC 32269</strain>
    </source>
</reference>
<protein>
    <submittedName>
        <fullName evidence="4">Histidine kinase</fullName>
    </submittedName>
</protein>
<keyword evidence="4" id="KW-0808">Transferase</keyword>
<feature type="transmembrane region" description="Helical" evidence="1">
    <location>
        <begin position="114"/>
        <end position="135"/>
    </location>
</feature>
<dbReference type="GO" id="GO:0000155">
    <property type="term" value="F:phosphorelay sensor kinase activity"/>
    <property type="evidence" value="ECO:0007669"/>
    <property type="project" value="InterPro"/>
</dbReference>
<keyword evidence="5" id="KW-1185">Reference proteome</keyword>
<feature type="domain" description="2TM" evidence="3">
    <location>
        <begin position="356"/>
        <end position="429"/>
    </location>
</feature>
<sequence length="440" mass="51288">MKKNIIITFCIGTLIFLIGSYYFKDFKFLNANELLVTFVFYQLYAFVLGFSNMLFFKVLHKNENLKAWYIKSIIGVLGSGLITLLGLFLLRWFTSVIYNGNSFNFFITHETIKAYQFGLWITLTVVIIFHVIYYYNSFQKQKLKEQKVIAGTANAKFDALKSQLDPHFLFNSLNVLNSLIEENKDKAQDFTTGLSKVYRYVLEQKNKELVSLEEELAFARIYMSLLKMRFEDSLKFEAPKVLANSESKVVPLSLQLVLENAVKHNVVNSKNPLKIVIKEENGALVIENNIQPKKTLEQSSGFGLTNITQRYQLLTHRKVQVLKNDKIFRVSIPILTKQIEIMKQIEQYSTDSAYLRAQKRVDDLKGFYSNLMSYCIIIPFLIGVNYYSGWGYKWFWFPMFGWGIGLCFHAFGVFGFGNTWEQKQIKNHMDKELNKTKKWN</sequence>
<accession>A0A2T1N5F3</accession>
<dbReference type="EMBL" id="PXOQ01000015">
    <property type="protein sequence ID" value="PSG86440.1"/>
    <property type="molecule type" value="Genomic_DNA"/>
</dbReference>
<proteinExistence type="predicted"/>
<gene>
    <name evidence="4" type="ORF">C7H52_12185</name>
</gene>
<dbReference type="InterPro" id="IPR050640">
    <property type="entry name" value="Bact_2-comp_sensor_kinase"/>
</dbReference>
<dbReference type="PANTHER" id="PTHR34220:SF7">
    <property type="entry name" value="SENSOR HISTIDINE KINASE YPDA"/>
    <property type="match status" value="1"/>
</dbReference>
<dbReference type="InterPro" id="IPR010559">
    <property type="entry name" value="Sig_transdc_His_kin_internal"/>
</dbReference>
<evidence type="ECO:0000259" key="2">
    <source>
        <dbReference type="Pfam" id="PF06580"/>
    </source>
</evidence>
<feature type="transmembrane region" description="Helical" evidence="1">
    <location>
        <begin position="5"/>
        <end position="23"/>
    </location>
</feature>
<evidence type="ECO:0000256" key="1">
    <source>
        <dbReference type="SAM" id="Phobius"/>
    </source>
</evidence>
<dbReference type="GO" id="GO:0016020">
    <property type="term" value="C:membrane"/>
    <property type="evidence" value="ECO:0007669"/>
    <property type="project" value="InterPro"/>
</dbReference>
<dbReference type="Gene3D" id="3.30.565.10">
    <property type="entry name" value="Histidine kinase-like ATPase, C-terminal domain"/>
    <property type="match status" value="1"/>
</dbReference>
<feature type="domain" description="Signal transduction histidine kinase internal region" evidence="2">
    <location>
        <begin position="155"/>
        <end position="234"/>
    </location>
</feature>
<feature type="transmembrane region" description="Helical" evidence="1">
    <location>
        <begin position="68"/>
        <end position="94"/>
    </location>
</feature>
<keyword evidence="1" id="KW-0812">Transmembrane</keyword>
<dbReference type="Pfam" id="PF06580">
    <property type="entry name" value="His_kinase"/>
    <property type="match status" value="1"/>
</dbReference>
<dbReference type="RefSeq" id="WP_106464179.1">
    <property type="nucleotide sequence ID" value="NZ_PXOQ01000015.1"/>
</dbReference>
<keyword evidence="1" id="KW-0472">Membrane</keyword>
<keyword evidence="1" id="KW-1133">Transmembrane helix</keyword>
<evidence type="ECO:0000313" key="4">
    <source>
        <dbReference type="EMBL" id="PSG86440.1"/>
    </source>
</evidence>
<name>A0A2T1N5F3_9FLAO</name>
<organism evidence="4 5">
    <name type="scientific">Aurantibacter aestuarii</name>
    <dbReference type="NCBI Taxonomy" id="1266046"/>
    <lineage>
        <taxon>Bacteria</taxon>
        <taxon>Pseudomonadati</taxon>
        <taxon>Bacteroidota</taxon>
        <taxon>Flavobacteriia</taxon>
        <taxon>Flavobacteriales</taxon>
        <taxon>Flavobacteriaceae</taxon>
        <taxon>Aurantibacter</taxon>
    </lineage>
</organism>
<dbReference type="OrthoDB" id="9809908at2"/>
<dbReference type="PANTHER" id="PTHR34220">
    <property type="entry name" value="SENSOR HISTIDINE KINASE YPDA"/>
    <property type="match status" value="1"/>
</dbReference>
<evidence type="ECO:0000313" key="5">
    <source>
        <dbReference type="Proteomes" id="UP000238426"/>
    </source>
</evidence>
<dbReference type="Pfam" id="PF13239">
    <property type="entry name" value="2TM"/>
    <property type="match status" value="1"/>
</dbReference>
<dbReference type="InterPro" id="IPR025698">
    <property type="entry name" value="2TM_dom"/>
</dbReference>
<feature type="transmembrane region" description="Helical" evidence="1">
    <location>
        <begin position="35"/>
        <end position="56"/>
    </location>
</feature>